<name>A0A150FX81_GONPE</name>
<dbReference type="InterPro" id="IPR043128">
    <property type="entry name" value="Rev_trsase/Diguanyl_cyclase"/>
</dbReference>
<accession>A0A150FX81</accession>
<dbReference type="STRING" id="33097.A0A150FX81"/>
<comment type="caution">
    <text evidence="9">The sequence shown here is derived from an EMBL/GenBank/DDBJ whole genome shotgun (WGS) entry which is preliminary data.</text>
</comment>
<dbReference type="SUPFAM" id="SSF56672">
    <property type="entry name" value="DNA/RNA polymerases"/>
    <property type="match status" value="1"/>
</dbReference>
<feature type="compositionally biased region" description="Basic and acidic residues" evidence="7">
    <location>
        <begin position="44"/>
        <end position="53"/>
    </location>
</feature>
<evidence type="ECO:0000256" key="4">
    <source>
        <dbReference type="ARBA" id="ARBA00022763"/>
    </source>
</evidence>
<dbReference type="InterPro" id="IPR001126">
    <property type="entry name" value="UmuC"/>
</dbReference>
<evidence type="ECO:0000256" key="1">
    <source>
        <dbReference type="ARBA" id="ARBA00004123"/>
    </source>
</evidence>
<keyword evidence="5" id="KW-0234">DNA repair</keyword>
<evidence type="ECO:0000313" key="9">
    <source>
        <dbReference type="EMBL" id="KXZ42187.1"/>
    </source>
</evidence>
<feature type="region of interest" description="Disordered" evidence="7">
    <location>
        <begin position="297"/>
        <end position="328"/>
    </location>
</feature>
<dbReference type="GO" id="GO:0046872">
    <property type="term" value="F:metal ion binding"/>
    <property type="evidence" value="ECO:0007669"/>
    <property type="project" value="UniProtKB-KW"/>
</dbReference>
<dbReference type="Gene3D" id="3.30.70.270">
    <property type="match status" value="1"/>
</dbReference>
<dbReference type="OrthoDB" id="5723at2759"/>
<dbReference type="GO" id="GO:0006281">
    <property type="term" value="P:DNA repair"/>
    <property type="evidence" value="ECO:0007669"/>
    <property type="project" value="UniProtKB-KW"/>
</dbReference>
<proteinExistence type="predicted"/>
<feature type="compositionally biased region" description="Low complexity" evidence="7">
    <location>
        <begin position="182"/>
        <end position="212"/>
    </location>
</feature>
<organism evidence="9 10">
    <name type="scientific">Gonium pectorale</name>
    <name type="common">Green alga</name>
    <dbReference type="NCBI Taxonomy" id="33097"/>
    <lineage>
        <taxon>Eukaryota</taxon>
        <taxon>Viridiplantae</taxon>
        <taxon>Chlorophyta</taxon>
        <taxon>core chlorophytes</taxon>
        <taxon>Chlorophyceae</taxon>
        <taxon>CS clade</taxon>
        <taxon>Chlamydomonadales</taxon>
        <taxon>Volvocaceae</taxon>
        <taxon>Gonium</taxon>
    </lineage>
</organism>
<comment type="subcellular location">
    <subcellularLocation>
        <location evidence="1">Nucleus</location>
    </subcellularLocation>
</comment>
<dbReference type="PANTHER" id="PTHR45873:SF1">
    <property type="entry name" value="DNA POLYMERASE ETA"/>
    <property type="match status" value="1"/>
</dbReference>
<evidence type="ECO:0000256" key="3">
    <source>
        <dbReference type="ARBA" id="ARBA00022723"/>
    </source>
</evidence>
<keyword evidence="3" id="KW-0479">Metal-binding</keyword>
<evidence type="ECO:0000256" key="6">
    <source>
        <dbReference type="ARBA" id="ARBA00023242"/>
    </source>
</evidence>
<keyword evidence="2" id="KW-0808">Transferase</keyword>
<dbReference type="Pfam" id="PF00817">
    <property type="entry name" value="IMS"/>
    <property type="match status" value="1"/>
</dbReference>
<dbReference type="EMBL" id="LSYV01000186">
    <property type="protein sequence ID" value="KXZ42187.1"/>
    <property type="molecule type" value="Genomic_DNA"/>
</dbReference>
<sequence length="404" mass="40674">MRLIRGLLPTGSVMEKASIDEAYICVPSGASAGLGPEPGPGADGAHDGVDSDPRVSSVAVRLGELIRREARNQLGLRVSVGLACNKLLAKLASRTAKPDGMRSLMERGQLRPLSVSDLAALAGLRPAAAAQLAAWARGEDDRPVAERGPPAAIQVQMTLTPVPRPAHPALLARAINAAGSPAAGGAAREAPSASTGSGSSPGGLAAAAGMGPAPRPGSPGSGGMLMPLLPTSPEGRSRLERLLRSMAGDLVARVLLDRHQERRWPCKLTVKLVTHGSGGRTASKTCAFPSLSLSLTEPRPVMGSPGGAGDRAHQPAPAADRPSALSATQLVSETVSKPAAAAAGTPAGGGGSLFVDERTFSRPGTTSALHEAVVVNALSLCGAVLSGTPPGLPLVQGIAGWRTA</sequence>
<protein>
    <recommendedName>
        <fullName evidence="8">UmuC domain-containing protein</fullName>
    </recommendedName>
</protein>
<dbReference type="AlphaFoldDB" id="A0A150FX81"/>
<feature type="domain" description="UmuC" evidence="8">
    <location>
        <begin position="1"/>
        <end position="125"/>
    </location>
</feature>
<dbReference type="GO" id="GO:0009314">
    <property type="term" value="P:response to radiation"/>
    <property type="evidence" value="ECO:0007669"/>
    <property type="project" value="TreeGrafter"/>
</dbReference>
<gene>
    <name evidence="9" type="ORF">GPECTOR_187g283</name>
</gene>
<reference evidence="10" key="1">
    <citation type="journal article" date="2016" name="Nat. Commun.">
        <title>The Gonium pectorale genome demonstrates co-option of cell cycle regulation during the evolution of multicellularity.</title>
        <authorList>
            <person name="Hanschen E.R."/>
            <person name="Marriage T.N."/>
            <person name="Ferris P.J."/>
            <person name="Hamaji T."/>
            <person name="Toyoda A."/>
            <person name="Fujiyama A."/>
            <person name="Neme R."/>
            <person name="Noguchi H."/>
            <person name="Minakuchi Y."/>
            <person name="Suzuki M."/>
            <person name="Kawai-Toyooka H."/>
            <person name="Smith D.R."/>
            <person name="Sparks H."/>
            <person name="Anderson J."/>
            <person name="Bakaric R."/>
            <person name="Luria V."/>
            <person name="Karger A."/>
            <person name="Kirschner M.W."/>
            <person name="Durand P.M."/>
            <person name="Michod R.E."/>
            <person name="Nozaki H."/>
            <person name="Olson B.J."/>
        </authorList>
    </citation>
    <scope>NUCLEOTIDE SEQUENCE [LARGE SCALE GENOMIC DNA]</scope>
    <source>
        <strain evidence="10">NIES-2863</strain>
    </source>
</reference>
<dbReference type="GO" id="GO:0042276">
    <property type="term" value="P:error-prone translesion synthesis"/>
    <property type="evidence" value="ECO:0007669"/>
    <property type="project" value="TreeGrafter"/>
</dbReference>
<keyword evidence="6" id="KW-0539">Nucleus</keyword>
<evidence type="ECO:0000256" key="7">
    <source>
        <dbReference type="SAM" id="MobiDB-lite"/>
    </source>
</evidence>
<dbReference type="InterPro" id="IPR043502">
    <property type="entry name" value="DNA/RNA_pol_sf"/>
</dbReference>
<dbReference type="GO" id="GO:0005634">
    <property type="term" value="C:nucleus"/>
    <property type="evidence" value="ECO:0007669"/>
    <property type="project" value="UniProtKB-SubCell"/>
</dbReference>
<evidence type="ECO:0000256" key="5">
    <source>
        <dbReference type="ARBA" id="ARBA00023204"/>
    </source>
</evidence>
<keyword evidence="10" id="KW-1185">Reference proteome</keyword>
<evidence type="ECO:0000259" key="8">
    <source>
        <dbReference type="PROSITE" id="PS50173"/>
    </source>
</evidence>
<dbReference type="PROSITE" id="PS50173">
    <property type="entry name" value="UMUC"/>
    <property type="match status" value="1"/>
</dbReference>
<keyword evidence="4" id="KW-0227">DNA damage</keyword>
<dbReference type="GO" id="GO:0005657">
    <property type="term" value="C:replication fork"/>
    <property type="evidence" value="ECO:0007669"/>
    <property type="project" value="TreeGrafter"/>
</dbReference>
<dbReference type="InterPro" id="IPR052230">
    <property type="entry name" value="DNA_polymerase_eta"/>
</dbReference>
<dbReference type="Proteomes" id="UP000075714">
    <property type="component" value="Unassembled WGS sequence"/>
</dbReference>
<dbReference type="GO" id="GO:0035861">
    <property type="term" value="C:site of double-strand break"/>
    <property type="evidence" value="ECO:0007669"/>
    <property type="project" value="TreeGrafter"/>
</dbReference>
<evidence type="ECO:0000313" key="10">
    <source>
        <dbReference type="Proteomes" id="UP000075714"/>
    </source>
</evidence>
<dbReference type="GO" id="GO:0003887">
    <property type="term" value="F:DNA-directed DNA polymerase activity"/>
    <property type="evidence" value="ECO:0007669"/>
    <property type="project" value="TreeGrafter"/>
</dbReference>
<feature type="region of interest" description="Disordered" evidence="7">
    <location>
        <begin position="34"/>
        <end position="53"/>
    </location>
</feature>
<feature type="region of interest" description="Disordered" evidence="7">
    <location>
        <begin position="182"/>
        <end position="233"/>
    </location>
</feature>
<evidence type="ECO:0000256" key="2">
    <source>
        <dbReference type="ARBA" id="ARBA00022679"/>
    </source>
</evidence>
<dbReference type="PANTHER" id="PTHR45873">
    <property type="entry name" value="DNA POLYMERASE ETA"/>
    <property type="match status" value="1"/>
</dbReference>